<name>A0ABX8V871_9FLAO</name>
<protein>
    <submittedName>
        <fullName evidence="4">GNAT family N-acetyltransferase</fullName>
    </submittedName>
</protein>
<feature type="domain" description="N-acetyltransferase" evidence="3">
    <location>
        <begin position="12"/>
        <end position="151"/>
    </location>
</feature>
<gene>
    <name evidence="4" type="ORF">K1I41_00050</name>
</gene>
<dbReference type="InterPro" id="IPR000182">
    <property type="entry name" value="GNAT_dom"/>
</dbReference>
<evidence type="ECO:0000259" key="3">
    <source>
        <dbReference type="PROSITE" id="PS51186"/>
    </source>
</evidence>
<dbReference type="CDD" id="cd04301">
    <property type="entry name" value="NAT_SF"/>
    <property type="match status" value="1"/>
</dbReference>
<evidence type="ECO:0000313" key="5">
    <source>
        <dbReference type="Proteomes" id="UP000825381"/>
    </source>
</evidence>
<reference evidence="4 5" key="1">
    <citation type="submission" date="2021-07" db="EMBL/GenBank/DDBJ databases">
        <title>Flavobacterium WSW3-B6 sp.nov, isolated from seaweed.</title>
        <authorList>
            <person name="Muhammad N."/>
            <person name="Ho H."/>
            <person name="Lee Y.-J."/>
            <person name="Nguyen T."/>
            <person name="Ho J."/>
            <person name="Kim S.-G."/>
        </authorList>
    </citation>
    <scope>NUCLEOTIDE SEQUENCE [LARGE SCALE GENOMIC DNA]</scope>
    <source>
        <strain evidence="4 5">WSW3-B6</strain>
    </source>
</reference>
<dbReference type="InterPro" id="IPR016181">
    <property type="entry name" value="Acyl_CoA_acyltransferase"/>
</dbReference>
<dbReference type="InterPro" id="IPR050680">
    <property type="entry name" value="YpeA/RimI_acetyltransf"/>
</dbReference>
<organism evidence="4 5">
    <name type="scientific">Flavobacterium litorale</name>
    <dbReference type="NCBI Taxonomy" id="2856519"/>
    <lineage>
        <taxon>Bacteria</taxon>
        <taxon>Pseudomonadati</taxon>
        <taxon>Bacteroidota</taxon>
        <taxon>Flavobacteriia</taxon>
        <taxon>Flavobacteriales</taxon>
        <taxon>Flavobacteriaceae</taxon>
        <taxon>Flavobacterium</taxon>
    </lineage>
</organism>
<dbReference type="SUPFAM" id="SSF55729">
    <property type="entry name" value="Acyl-CoA N-acyltransferases (Nat)"/>
    <property type="match status" value="1"/>
</dbReference>
<proteinExistence type="predicted"/>
<dbReference type="Pfam" id="PF13508">
    <property type="entry name" value="Acetyltransf_7"/>
    <property type="match status" value="1"/>
</dbReference>
<keyword evidence="2" id="KW-0012">Acyltransferase</keyword>
<dbReference type="RefSeq" id="WP_220640661.1">
    <property type="nucleotide sequence ID" value="NZ_CP080429.1"/>
</dbReference>
<dbReference type="PROSITE" id="PS51186">
    <property type="entry name" value="GNAT"/>
    <property type="match status" value="1"/>
</dbReference>
<keyword evidence="5" id="KW-1185">Reference proteome</keyword>
<evidence type="ECO:0000256" key="2">
    <source>
        <dbReference type="ARBA" id="ARBA00023315"/>
    </source>
</evidence>
<accession>A0ABX8V871</accession>
<evidence type="ECO:0000313" key="4">
    <source>
        <dbReference type="EMBL" id="QYJ68318.1"/>
    </source>
</evidence>
<dbReference type="PANTHER" id="PTHR43420:SF12">
    <property type="entry name" value="N-ACETYLTRANSFERASE DOMAIN-CONTAINING PROTEIN"/>
    <property type="match status" value="1"/>
</dbReference>
<dbReference type="Proteomes" id="UP000825381">
    <property type="component" value="Chromosome"/>
</dbReference>
<keyword evidence="1" id="KW-0808">Transferase</keyword>
<evidence type="ECO:0000256" key="1">
    <source>
        <dbReference type="ARBA" id="ARBA00022679"/>
    </source>
</evidence>
<dbReference type="Gene3D" id="3.40.630.30">
    <property type="match status" value="1"/>
</dbReference>
<dbReference type="EMBL" id="CP080429">
    <property type="protein sequence ID" value="QYJ68318.1"/>
    <property type="molecule type" value="Genomic_DNA"/>
</dbReference>
<sequence length="151" mass="16922">MIQIQKYSVAEPMSIEAQENVVDFLFKSLEEYGDPKNDINKCINYAMNTLYDNKETNGMVLSATINDKIVGAVILNETGMGGYIPENILVYIATDPNYRGQGIGKNLMREAIASVTGDIALHVEPDNPAKKLYESLGFTNKYLEMRFKQTK</sequence>
<dbReference type="PANTHER" id="PTHR43420">
    <property type="entry name" value="ACETYLTRANSFERASE"/>
    <property type="match status" value="1"/>
</dbReference>